<feature type="region of interest" description="Disordered" evidence="1">
    <location>
        <begin position="12"/>
        <end position="51"/>
    </location>
</feature>
<name>A0AAV2ZE56_9STRA</name>
<evidence type="ECO:0000256" key="1">
    <source>
        <dbReference type="SAM" id="MobiDB-lite"/>
    </source>
</evidence>
<dbReference type="InterPro" id="IPR015943">
    <property type="entry name" value="WD40/YVTN_repeat-like_dom_sf"/>
</dbReference>
<accession>A0AAV2ZE56</accession>
<dbReference type="Gene3D" id="2.130.10.10">
    <property type="entry name" value="YVTN repeat-like/Quinoprotein amine dehydrogenase"/>
    <property type="match status" value="1"/>
</dbReference>
<proteinExistence type="predicted"/>
<dbReference type="Proteomes" id="UP001146120">
    <property type="component" value="Unassembled WGS sequence"/>
</dbReference>
<reference evidence="2" key="1">
    <citation type="submission" date="2022-11" db="EMBL/GenBank/DDBJ databases">
        <authorList>
            <person name="Morgan W.R."/>
            <person name="Tartar A."/>
        </authorList>
    </citation>
    <scope>NUCLEOTIDE SEQUENCE</scope>
    <source>
        <strain evidence="2">ARSEF 373</strain>
    </source>
</reference>
<protein>
    <submittedName>
        <fullName evidence="2">Uncharacterized protein</fullName>
    </submittedName>
</protein>
<evidence type="ECO:0000313" key="2">
    <source>
        <dbReference type="EMBL" id="DBA03539.1"/>
    </source>
</evidence>
<dbReference type="EMBL" id="DAKRPA010000018">
    <property type="protein sequence ID" value="DBA03539.1"/>
    <property type="molecule type" value="Genomic_DNA"/>
</dbReference>
<comment type="caution">
    <text evidence="2">The sequence shown here is derived from an EMBL/GenBank/DDBJ whole genome shotgun (WGS) entry which is preliminary data.</text>
</comment>
<dbReference type="SUPFAM" id="SSF50978">
    <property type="entry name" value="WD40 repeat-like"/>
    <property type="match status" value="1"/>
</dbReference>
<reference evidence="2" key="2">
    <citation type="journal article" date="2023" name="Microbiol Resour">
        <title>Decontamination and Annotation of the Draft Genome Sequence of the Oomycete Lagenidium giganteum ARSEF 373.</title>
        <authorList>
            <person name="Morgan W.R."/>
            <person name="Tartar A."/>
        </authorList>
    </citation>
    <scope>NUCLEOTIDE SEQUENCE</scope>
    <source>
        <strain evidence="2">ARSEF 373</strain>
    </source>
</reference>
<gene>
    <name evidence="2" type="ORF">N0F65_011440</name>
</gene>
<keyword evidence="3" id="KW-1185">Reference proteome</keyword>
<sequence>MSLVCRLEAHHQQTETDVFAQEPQPKLEPGVALPASAPTHALPLGTQRDGTPFPLSKPIVREDGIILVGTELMSDQHQNRIFVTNMHSFHQSRPVASIPVPDSVCDLHWLNDCTAVVAVGKDVQLIRIGSTPGDRSCRLQPPINRVHSDTIREVALAQATTRPHVLSGGFDETVCVTQLDPAGDPKASVVVSKFDAHDVVSSVRWSPTEAQVSWTTDGGDFHMADIRLKPSHTQMPAASVVRVDQMGGLFTHEYLSCTSVVLGFEHGDLVFLDTRMPRASTCYHKMPSQLVSTGEIRRSKMGKLAVFGLSGCGCQGF</sequence>
<evidence type="ECO:0000313" key="3">
    <source>
        <dbReference type="Proteomes" id="UP001146120"/>
    </source>
</evidence>
<organism evidence="2 3">
    <name type="scientific">Lagenidium giganteum</name>
    <dbReference type="NCBI Taxonomy" id="4803"/>
    <lineage>
        <taxon>Eukaryota</taxon>
        <taxon>Sar</taxon>
        <taxon>Stramenopiles</taxon>
        <taxon>Oomycota</taxon>
        <taxon>Peronosporomycetes</taxon>
        <taxon>Pythiales</taxon>
        <taxon>Pythiaceae</taxon>
    </lineage>
</organism>
<dbReference type="AlphaFoldDB" id="A0AAV2ZE56"/>
<dbReference type="InterPro" id="IPR036322">
    <property type="entry name" value="WD40_repeat_dom_sf"/>
</dbReference>